<comment type="caution">
    <text evidence="1">The sequence shown here is derived from an EMBL/GenBank/DDBJ whole genome shotgun (WGS) entry which is preliminary data.</text>
</comment>
<dbReference type="Proteomes" id="UP000681290">
    <property type="component" value="Unassembled WGS sequence"/>
</dbReference>
<accession>A0ABQ4MUM9</accession>
<keyword evidence="2" id="KW-1185">Reference proteome</keyword>
<name>A0ABQ4MUM9_9BACL</name>
<reference evidence="1 2" key="1">
    <citation type="submission" date="2021-03" db="EMBL/GenBank/DDBJ databases">
        <title>Antimicrobial resistance genes in bacteria isolated from Japanese honey, and their potential for conferring macrolide and lincosamide resistance in the American foulbrood pathogen Paenibacillus larvae.</title>
        <authorList>
            <person name="Okamoto M."/>
            <person name="Kumagai M."/>
            <person name="Kanamori H."/>
            <person name="Takamatsu D."/>
        </authorList>
    </citation>
    <scope>NUCLEOTIDE SEQUENCE [LARGE SCALE GENOMIC DNA]</scope>
    <source>
        <strain evidence="1 2">J15TS10</strain>
    </source>
</reference>
<organism evidence="1 2">
    <name type="scientific">Paenibacillus woosongensis</name>
    <dbReference type="NCBI Taxonomy" id="307580"/>
    <lineage>
        <taxon>Bacteria</taxon>
        <taxon>Bacillati</taxon>
        <taxon>Bacillota</taxon>
        <taxon>Bacilli</taxon>
        <taxon>Bacillales</taxon>
        <taxon>Paenibacillaceae</taxon>
        <taxon>Paenibacillus</taxon>
    </lineage>
</organism>
<sequence length="71" mass="7746">MLDEGLKTESWTSEQINAHLQRIGADKLPNIVVSSRLDTTAPQIAMKIGRYQGIEEIGDGVGTRGTFSKSK</sequence>
<evidence type="ECO:0000313" key="2">
    <source>
        <dbReference type="Proteomes" id="UP000681290"/>
    </source>
</evidence>
<gene>
    <name evidence="1" type="ORF">J15TS10_33990</name>
</gene>
<proteinExistence type="predicted"/>
<evidence type="ECO:0000313" key="1">
    <source>
        <dbReference type="EMBL" id="GIP59585.1"/>
    </source>
</evidence>
<dbReference type="EMBL" id="BOSM01000006">
    <property type="protein sequence ID" value="GIP59585.1"/>
    <property type="molecule type" value="Genomic_DNA"/>
</dbReference>
<protein>
    <submittedName>
        <fullName evidence="1">Uncharacterized protein</fullName>
    </submittedName>
</protein>